<comment type="function">
    <text evidence="1">Conjugation of reduced glutathione to a wide number of exogenous and endogenous hydrophobic electrophiles.</text>
</comment>
<dbReference type="EMBL" id="HBHR01004740">
    <property type="protein sequence ID" value="CAD9859755.1"/>
    <property type="molecule type" value="Transcribed_RNA"/>
</dbReference>
<dbReference type="Pfam" id="PF02798">
    <property type="entry name" value="GST_N"/>
    <property type="match status" value="1"/>
</dbReference>
<protein>
    <recommendedName>
        <fullName evidence="4">glutathione transferase</fullName>
        <ecNumber evidence="4">2.5.1.18</ecNumber>
    </recommendedName>
</protein>
<dbReference type="SFLD" id="SFLDS00019">
    <property type="entry name" value="Glutathione_Transferase_(cytos"/>
    <property type="match status" value="1"/>
</dbReference>
<dbReference type="InterPro" id="IPR036282">
    <property type="entry name" value="Glutathione-S-Trfase_C_sf"/>
</dbReference>
<dbReference type="GO" id="GO:0004364">
    <property type="term" value="F:glutathione transferase activity"/>
    <property type="evidence" value="ECO:0007669"/>
    <property type="project" value="UniProtKB-EC"/>
</dbReference>
<dbReference type="InterPro" id="IPR004045">
    <property type="entry name" value="Glutathione_S-Trfase_N"/>
</dbReference>
<evidence type="ECO:0000256" key="4">
    <source>
        <dbReference type="ARBA" id="ARBA00012452"/>
    </source>
</evidence>
<evidence type="ECO:0000256" key="6">
    <source>
        <dbReference type="ARBA" id="ARBA00047960"/>
    </source>
</evidence>
<feature type="domain" description="GST N-terminal" evidence="7">
    <location>
        <begin position="41"/>
        <end position="124"/>
    </location>
</feature>
<evidence type="ECO:0000313" key="9">
    <source>
        <dbReference type="EMBL" id="CAD9859755.1"/>
    </source>
</evidence>
<dbReference type="InterPro" id="IPR050213">
    <property type="entry name" value="GST_superfamily"/>
</dbReference>
<dbReference type="EC" id="2.5.1.18" evidence="4"/>
<dbReference type="PROSITE" id="PS50405">
    <property type="entry name" value="GST_CTER"/>
    <property type="match status" value="1"/>
</dbReference>
<dbReference type="FunFam" id="1.20.1050.10:FF:000101">
    <property type="entry name" value="Glutathione S-transferase Mu 4"/>
    <property type="match status" value="1"/>
</dbReference>
<dbReference type="SFLD" id="SFLDG00363">
    <property type="entry name" value="AMPS_(cytGST):_Alpha-__Mu-__Pi"/>
    <property type="match status" value="1"/>
</dbReference>
<evidence type="ECO:0000259" key="8">
    <source>
        <dbReference type="PROSITE" id="PS50405"/>
    </source>
</evidence>
<comment type="catalytic activity">
    <reaction evidence="6">
        <text>RX + glutathione = an S-substituted glutathione + a halide anion + H(+)</text>
        <dbReference type="Rhea" id="RHEA:16437"/>
        <dbReference type="ChEBI" id="CHEBI:15378"/>
        <dbReference type="ChEBI" id="CHEBI:16042"/>
        <dbReference type="ChEBI" id="CHEBI:17792"/>
        <dbReference type="ChEBI" id="CHEBI:57925"/>
        <dbReference type="ChEBI" id="CHEBI:90779"/>
        <dbReference type="EC" id="2.5.1.18"/>
    </reaction>
</comment>
<dbReference type="AlphaFoldDB" id="A0A7S2XUX3"/>
<dbReference type="InterPro" id="IPR010987">
    <property type="entry name" value="Glutathione-S-Trfase_C-like"/>
</dbReference>
<dbReference type="Gene3D" id="1.20.1050.130">
    <property type="match status" value="1"/>
</dbReference>
<dbReference type="SUPFAM" id="SSF52833">
    <property type="entry name" value="Thioredoxin-like"/>
    <property type="match status" value="1"/>
</dbReference>
<comment type="similarity">
    <text evidence="2">Belongs to the GST superfamily. Mu family.</text>
</comment>
<reference evidence="9" key="1">
    <citation type="submission" date="2021-01" db="EMBL/GenBank/DDBJ databases">
        <authorList>
            <person name="Corre E."/>
            <person name="Pelletier E."/>
            <person name="Niang G."/>
            <person name="Scheremetjew M."/>
            <person name="Finn R."/>
            <person name="Kale V."/>
            <person name="Holt S."/>
            <person name="Cochrane G."/>
            <person name="Meng A."/>
            <person name="Brown T."/>
            <person name="Cohen L."/>
        </authorList>
    </citation>
    <scope>NUCLEOTIDE SEQUENCE</scope>
    <source>
        <strain evidence="9">CCMP1661</strain>
    </source>
</reference>
<dbReference type="InterPro" id="IPR036249">
    <property type="entry name" value="Thioredoxin-like_sf"/>
</dbReference>
<dbReference type="PANTHER" id="PTHR11571:SF222">
    <property type="entry name" value="GLUTATHIONE TRANSFERASE"/>
    <property type="match status" value="1"/>
</dbReference>
<evidence type="ECO:0000256" key="1">
    <source>
        <dbReference type="ARBA" id="ARBA00003701"/>
    </source>
</evidence>
<dbReference type="InterPro" id="IPR004046">
    <property type="entry name" value="GST_C"/>
</dbReference>
<dbReference type="InterPro" id="IPR040079">
    <property type="entry name" value="Glutathione_S-Trfase"/>
</dbReference>
<dbReference type="GO" id="GO:0042178">
    <property type="term" value="P:xenobiotic catabolic process"/>
    <property type="evidence" value="ECO:0007669"/>
    <property type="project" value="UniProtKB-ARBA"/>
</dbReference>
<dbReference type="SUPFAM" id="SSF47616">
    <property type="entry name" value="GST C-terminal domain-like"/>
    <property type="match status" value="1"/>
</dbReference>
<dbReference type="PROSITE" id="PS50404">
    <property type="entry name" value="GST_NTER"/>
    <property type="match status" value="1"/>
</dbReference>
<feature type="domain" description="GST C-terminal" evidence="8">
    <location>
        <begin position="126"/>
        <end position="250"/>
    </location>
</feature>
<proteinExistence type="inferred from homology"/>
<accession>A0A7S2XUX3</accession>
<evidence type="ECO:0000256" key="5">
    <source>
        <dbReference type="ARBA" id="ARBA00022679"/>
    </source>
</evidence>
<evidence type="ECO:0000256" key="3">
    <source>
        <dbReference type="ARBA" id="ARBA00011738"/>
    </source>
</evidence>
<comment type="subunit">
    <text evidence="3">Homodimer.</text>
</comment>
<sequence>MAALMNRNYTFNQVATIAVGALVIVPVFKTVSSKLWKLLKPPMKYGYWNLRGLGQSVRFMLEYTGEKYDETRYEVSRYKEWFEEDKKNLGIELANLPYIIDGPLKISQSVAILRYIARKNGLAGKSIADQAKVDMVCDFIGDFRRNYSKVAYTDMRDEKLKQKFFKDTVPTFLNQLSEQLGEEDWFVGNLTMADFLVYEMLDVVRIMTTKVMGSNALEAKENLMQFMTRFEQLPAIAKYMTSENFVVRPLNGPSAMFNT</sequence>
<keyword evidence="5" id="KW-0808">Transferase</keyword>
<dbReference type="GO" id="GO:0006749">
    <property type="term" value="P:glutathione metabolic process"/>
    <property type="evidence" value="ECO:0007669"/>
    <property type="project" value="TreeGrafter"/>
</dbReference>
<evidence type="ECO:0000256" key="2">
    <source>
        <dbReference type="ARBA" id="ARBA00005861"/>
    </source>
</evidence>
<name>A0A7S2XUX3_9STRA</name>
<dbReference type="Pfam" id="PF14497">
    <property type="entry name" value="GST_C_3"/>
    <property type="match status" value="1"/>
</dbReference>
<evidence type="ECO:0000259" key="7">
    <source>
        <dbReference type="PROSITE" id="PS50404"/>
    </source>
</evidence>
<dbReference type="PANTHER" id="PTHR11571">
    <property type="entry name" value="GLUTATHIONE S-TRANSFERASE"/>
    <property type="match status" value="1"/>
</dbReference>
<gene>
    <name evidence="9" type="ORF">FJAP1339_LOCUS2275</name>
</gene>
<dbReference type="SFLD" id="SFLDG01205">
    <property type="entry name" value="AMPS.1"/>
    <property type="match status" value="1"/>
</dbReference>
<organism evidence="9">
    <name type="scientific">Fibrocapsa japonica</name>
    <dbReference type="NCBI Taxonomy" id="94617"/>
    <lineage>
        <taxon>Eukaryota</taxon>
        <taxon>Sar</taxon>
        <taxon>Stramenopiles</taxon>
        <taxon>Ochrophyta</taxon>
        <taxon>Raphidophyceae</taxon>
        <taxon>Chattonellales</taxon>
        <taxon>Chattonellaceae</taxon>
        <taxon>Fibrocapsa</taxon>
    </lineage>
</organism>